<reference evidence="1 2" key="1">
    <citation type="submission" date="2018-10" db="EMBL/GenBank/DDBJ databases">
        <title>Draft genome of Fastidiocella sp. strain 375T, a bacterium isolated from a karstic cave dripping water.</title>
        <authorList>
            <person name="Coelho C."/>
            <person name="Verissimo A."/>
            <person name="Tiago I."/>
        </authorList>
    </citation>
    <scope>NUCLEOTIDE SEQUENCE [LARGE SCALE GENOMIC DNA]</scope>
    <source>
        <strain evidence="1 2">CAVE-375</strain>
    </source>
</reference>
<accession>A0ABY0FDR4</accession>
<gene>
    <name evidence="1" type="ORF">EBB06_12365</name>
</gene>
<dbReference type="Proteomes" id="UP000290682">
    <property type="component" value="Unassembled WGS sequence"/>
</dbReference>
<organism evidence="1 2">
    <name type="scientific">Crenobacter cavernae</name>
    <dbReference type="NCBI Taxonomy" id="2290923"/>
    <lineage>
        <taxon>Bacteria</taxon>
        <taxon>Pseudomonadati</taxon>
        <taxon>Pseudomonadota</taxon>
        <taxon>Betaproteobacteria</taxon>
        <taxon>Neisseriales</taxon>
        <taxon>Neisseriaceae</taxon>
        <taxon>Crenobacter</taxon>
    </lineage>
</organism>
<comment type="caution">
    <text evidence="1">The sequence shown here is derived from an EMBL/GenBank/DDBJ whole genome shotgun (WGS) entry which is preliminary data.</text>
</comment>
<protein>
    <submittedName>
        <fullName evidence="1">Uncharacterized protein</fullName>
    </submittedName>
</protein>
<evidence type="ECO:0000313" key="1">
    <source>
        <dbReference type="EMBL" id="RXZ42682.1"/>
    </source>
</evidence>
<sequence>MNQPTEEDVASLLAAPKILVSHSMQWRKKPSSHTPAWWEFMSALEIAGETPADLFVRLNWSAPIPGAVRPRLSCSLLWHGHRVLGVDMDETRHLNPPDIDRPYAGKRLTGSEVHHHIWHGTYGSRYAAPLELVPNERAVFAYFARCATMTMRHEFSWPSAEIQPGLF</sequence>
<dbReference type="EMBL" id="REGR01000014">
    <property type="protein sequence ID" value="RXZ42682.1"/>
    <property type="molecule type" value="Genomic_DNA"/>
</dbReference>
<evidence type="ECO:0000313" key="2">
    <source>
        <dbReference type="Proteomes" id="UP000290682"/>
    </source>
</evidence>
<keyword evidence="2" id="KW-1185">Reference proteome</keyword>
<name>A0ABY0FDR4_9NEIS</name>
<proteinExistence type="predicted"/>
<dbReference type="RefSeq" id="WP_129213472.1">
    <property type="nucleotide sequence ID" value="NZ_REGR01000014.1"/>
</dbReference>